<name>A0A9J6C891_POLVA</name>
<sequence length="195" mass="22383">MWLTKFLVLIIVWQATNVNALVEDVIDVLYLGREVIKTISSTWELADQVGVTNDIDLPFMKRKEKKILSRMAELSQEFKNAEMTIEEASHVTMQGIENYIQRNTKLQLVVHEMIDLVNRVENIHDQYEQYVANYDKLERSTLENFATRVIDDSSLSIKGMLPRIQRLVAGPAGSEFRVLGNRGLLELIALDMEVS</sequence>
<keyword evidence="3" id="KW-1185">Reference proteome</keyword>
<feature type="chain" id="PRO_5039951471" evidence="1">
    <location>
        <begin position="21"/>
        <end position="195"/>
    </location>
</feature>
<dbReference type="OrthoDB" id="6668707at2759"/>
<protein>
    <submittedName>
        <fullName evidence="2">Uncharacterized protein</fullName>
    </submittedName>
</protein>
<evidence type="ECO:0000313" key="3">
    <source>
        <dbReference type="Proteomes" id="UP001107558"/>
    </source>
</evidence>
<gene>
    <name evidence="2" type="ORF">PVAND_007950</name>
</gene>
<proteinExistence type="predicted"/>
<comment type="caution">
    <text evidence="2">The sequence shown here is derived from an EMBL/GenBank/DDBJ whole genome shotgun (WGS) entry which is preliminary data.</text>
</comment>
<feature type="signal peptide" evidence="1">
    <location>
        <begin position="1"/>
        <end position="20"/>
    </location>
</feature>
<keyword evidence="1" id="KW-0732">Signal</keyword>
<organism evidence="2 3">
    <name type="scientific">Polypedilum vanderplanki</name>
    <name type="common">Sleeping chironomid midge</name>
    <dbReference type="NCBI Taxonomy" id="319348"/>
    <lineage>
        <taxon>Eukaryota</taxon>
        <taxon>Metazoa</taxon>
        <taxon>Ecdysozoa</taxon>
        <taxon>Arthropoda</taxon>
        <taxon>Hexapoda</taxon>
        <taxon>Insecta</taxon>
        <taxon>Pterygota</taxon>
        <taxon>Neoptera</taxon>
        <taxon>Endopterygota</taxon>
        <taxon>Diptera</taxon>
        <taxon>Nematocera</taxon>
        <taxon>Chironomoidea</taxon>
        <taxon>Chironomidae</taxon>
        <taxon>Chironominae</taxon>
        <taxon>Polypedilum</taxon>
        <taxon>Polypedilum</taxon>
    </lineage>
</organism>
<dbReference type="AlphaFoldDB" id="A0A9J6C891"/>
<reference evidence="2" key="1">
    <citation type="submission" date="2021-03" db="EMBL/GenBank/DDBJ databases">
        <title>Chromosome level genome of the anhydrobiotic midge Polypedilum vanderplanki.</title>
        <authorList>
            <person name="Yoshida Y."/>
            <person name="Kikawada T."/>
            <person name="Gusev O."/>
        </authorList>
    </citation>
    <scope>NUCLEOTIDE SEQUENCE</scope>
    <source>
        <strain evidence="2">NIAS01</strain>
        <tissue evidence="2">Whole body or cell culture</tissue>
    </source>
</reference>
<accession>A0A9J6C891</accession>
<evidence type="ECO:0000256" key="1">
    <source>
        <dbReference type="SAM" id="SignalP"/>
    </source>
</evidence>
<evidence type="ECO:0000313" key="2">
    <source>
        <dbReference type="EMBL" id="KAG5678258.1"/>
    </source>
</evidence>
<dbReference type="Proteomes" id="UP001107558">
    <property type="component" value="Chromosome 2"/>
</dbReference>
<dbReference type="EMBL" id="JADBJN010000002">
    <property type="protein sequence ID" value="KAG5678258.1"/>
    <property type="molecule type" value="Genomic_DNA"/>
</dbReference>